<evidence type="ECO:0000313" key="4">
    <source>
        <dbReference type="EMBL" id="CAD5218705.1"/>
    </source>
</evidence>
<dbReference type="InterPro" id="IPR039127">
    <property type="entry name" value="Trm112"/>
</dbReference>
<evidence type="ECO:0000256" key="3">
    <source>
        <dbReference type="ARBA" id="ARBA00030516"/>
    </source>
</evidence>
<dbReference type="EMBL" id="CAJFDH010000004">
    <property type="protein sequence ID" value="CAD5218705.1"/>
    <property type="molecule type" value="Genomic_DNA"/>
</dbReference>
<dbReference type="Proteomes" id="UP000783686">
    <property type="component" value="Unassembled WGS sequence"/>
</dbReference>
<dbReference type="Gene3D" id="2.20.25.10">
    <property type="match status" value="1"/>
</dbReference>
<dbReference type="OrthoDB" id="2187549at2759"/>
<dbReference type="Pfam" id="PF03966">
    <property type="entry name" value="Trm112p"/>
    <property type="match status" value="1"/>
</dbReference>
<dbReference type="SUPFAM" id="SSF158997">
    <property type="entry name" value="Trm112p-like"/>
    <property type="match status" value="1"/>
</dbReference>
<dbReference type="GO" id="GO:0070476">
    <property type="term" value="P:rRNA (guanine-N7)-methylation"/>
    <property type="evidence" value="ECO:0007669"/>
    <property type="project" value="TreeGrafter"/>
</dbReference>
<protein>
    <recommendedName>
        <fullName evidence="2">Multifunctional methyltransferase subunit TRM112-like protein</fullName>
    </recommendedName>
    <alternativeName>
        <fullName evidence="3">tRNA methyltransferase 112 homolog</fullName>
    </alternativeName>
</protein>
<dbReference type="InterPro" id="IPR005651">
    <property type="entry name" value="Trm112-like"/>
</dbReference>
<keyword evidence="5" id="KW-1185">Reference proteome</keyword>
<proteinExistence type="inferred from homology"/>
<dbReference type="PANTHER" id="PTHR12773:SF0">
    <property type="entry name" value="MULTIFUNCTIONAL METHYLTRANSFERASE SUBUNIT TRM112-LIKE PROTEIN"/>
    <property type="match status" value="1"/>
</dbReference>
<dbReference type="Proteomes" id="UP000614601">
    <property type="component" value="Unassembled WGS sequence"/>
</dbReference>
<accession>A0A811KTQ9</accession>
<dbReference type="AlphaFoldDB" id="A0A811KTQ9"/>
<evidence type="ECO:0000256" key="2">
    <source>
        <dbReference type="ARBA" id="ARBA00019989"/>
    </source>
</evidence>
<dbReference type="GO" id="GO:0030488">
    <property type="term" value="P:tRNA methylation"/>
    <property type="evidence" value="ECO:0007669"/>
    <property type="project" value="TreeGrafter"/>
</dbReference>
<gene>
    <name evidence="4" type="ORF">BOKJ2_LOCUS7915</name>
</gene>
<dbReference type="GO" id="GO:0046982">
    <property type="term" value="F:protein heterodimerization activity"/>
    <property type="evidence" value="ECO:0007669"/>
    <property type="project" value="InterPro"/>
</dbReference>
<organism evidence="4 5">
    <name type="scientific">Bursaphelenchus okinawaensis</name>
    <dbReference type="NCBI Taxonomy" id="465554"/>
    <lineage>
        <taxon>Eukaryota</taxon>
        <taxon>Metazoa</taxon>
        <taxon>Ecdysozoa</taxon>
        <taxon>Nematoda</taxon>
        <taxon>Chromadorea</taxon>
        <taxon>Rhabditida</taxon>
        <taxon>Tylenchina</taxon>
        <taxon>Tylenchomorpha</taxon>
        <taxon>Aphelenchoidea</taxon>
        <taxon>Aphelenchoididae</taxon>
        <taxon>Bursaphelenchus</taxon>
    </lineage>
</organism>
<evidence type="ECO:0000313" key="5">
    <source>
        <dbReference type="Proteomes" id="UP000614601"/>
    </source>
</evidence>
<dbReference type="CDD" id="cd21089">
    <property type="entry name" value="Trm112-like"/>
    <property type="match status" value="1"/>
</dbReference>
<dbReference type="EMBL" id="CAJFCW020000004">
    <property type="protein sequence ID" value="CAG9111405.1"/>
    <property type="molecule type" value="Genomic_DNA"/>
</dbReference>
<comment type="caution">
    <text evidence="4">The sequence shown here is derived from an EMBL/GenBank/DDBJ whole genome shotgun (WGS) entry which is preliminary data.</text>
</comment>
<name>A0A811KTQ9_9BILA</name>
<reference evidence="4" key="1">
    <citation type="submission" date="2020-09" db="EMBL/GenBank/DDBJ databases">
        <authorList>
            <person name="Kikuchi T."/>
        </authorList>
    </citation>
    <scope>NUCLEOTIDE SEQUENCE</scope>
    <source>
        <strain evidence="4">SH1</strain>
    </source>
</reference>
<sequence>MKLLTHNFLSSQFIKGVKEGYPLKLTVNVTEKKDFEFDPVMMVKLLPKMQYSVLLQTANSIGIDISELPAELPENWKEDHDFLKKAAELALGYEIIDGEMECPESGRTFKIKEGIPNMLIDKDED</sequence>
<comment type="similarity">
    <text evidence="1">Belongs to the TRM112 family.</text>
</comment>
<evidence type="ECO:0000256" key="1">
    <source>
        <dbReference type="ARBA" id="ARBA00007980"/>
    </source>
</evidence>
<dbReference type="PANTHER" id="PTHR12773">
    <property type="entry name" value="UPF0315 PROTEIN-RELATED"/>
    <property type="match status" value="1"/>
</dbReference>